<proteinExistence type="predicted"/>
<dbReference type="OrthoDB" id="2397387at2759"/>
<name>A0A8H7PTI3_MORIS</name>
<feature type="region of interest" description="Disordered" evidence="1">
    <location>
        <begin position="194"/>
        <end position="220"/>
    </location>
</feature>
<sequence length="255" mass="28385">MWLNPPKRLIGGAKQWSNIARSDFLCLQVSSRHRQHVAESHDQDIIYQGFMTLSEQLNELEDKVTFKRIAHHAHQLAVQSDKIINRSTSSIALSDEDNSEMGQNDSPLDSNDVSASGSTASLHDAPAAETPVQDDTVDIEPETSYIAPTADSNYGKGTPPETPEDMDIYSNPLEGASWIDPDLKAAFSYFFDGPQLGRNGDANNSKRKRKSDTEKKRDPQSLLDIPFMFISLLTYPDLPQESDNDKAQKIRFAGM</sequence>
<gene>
    <name evidence="2" type="ORF">INT43_004073</name>
</gene>
<keyword evidence="3" id="KW-1185">Reference proteome</keyword>
<organism evidence="2 3">
    <name type="scientific">Mortierella isabellina</name>
    <name type="common">Filamentous fungus</name>
    <name type="synonym">Umbelopsis isabellina</name>
    <dbReference type="NCBI Taxonomy" id="91625"/>
    <lineage>
        <taxon>Eukaryota</taxon>
        <taxon>Fungi</taxon>
        <taxon>Fungi incertae sedis</taxon>
        <taxon>Mucoromycota</taxon>
        <taxon>Mucoromycotina</taxon>
        <taxon>Umbelopsidomycetes</taxon>
        <taxon>Umbelopsidales</taxon>
        <taxon>Umbelopsidaceae</taxon>
        <taxon>Umbelopsis</taxon>
    </lineage>
</organism>
<feature type="region of interest" description="Disordered" evidence="1">
    <location>
        <begin position="91"/>
        <end position="167"/>
    </location>
</feature>
<feature type="compositionally biased region" description="Polar residues" evidence="1">
    <location>
        <begin position="100"/>
        <end position="121"/>
    </location>
</feature>
<comment type="caution">
    <text evidence="2">The sequence shown here is derived from an EMBL/GenBank/DDBJ whole genome shotgun (WGS) entry which is preliminary data.</text>
</comment>
<dbReference type="AlphaFoldDB" id="A0A8H7PTI3"/>
<dbReference type="EMBL" id="JAEPQZ010000006">
    <property type="protein sequence ID" value="KAG2180284.1"/>
    <property type="molecule type" value="Genomic_DNA"/>
</dbReference>
<evidence type="ECO:0000313" key="3">
    <source>
        <dbReference type="Proteomes" id="UP000654370"/>
    </source>
</evidence>
<accession>A0A8H7PTI3</accession>
<reference evidence="2" key="1">
    <citation type="submission" date="2020-12" db="EMBL/GenBank/DDBJ databases">
        <title>Metabolic potential, ecology and presence of endohyphal bacteria is reflected in genomic diversity of Mucoromycotina.</title>
        <authorList>
            <person name="Muszewska A."/>
            <person name="Okrasinska A."/>
            <person name="Steczkiewicz K."/>
            <person name="Drgas O."/>
            <person name="Orlowska M."/>
            <person name="Perlinska-Lenart U."/>
            <person name="Aleksandrzak-Piekarczyk T."/>
            <person name="Szatraj K."/>
            <person name="Zielenkiewicz U."/>
            <person name="Pilsyk S."/>
            <person name="Malc E."/>
            <person name="Mieczkowski P."/>
            <person name="Kruszewska J.S."/>
            <person name="Biernat P."/>
            <person name="Pawlowska J."/>
        </authorList>
    </citation>
    <scope>NUCLEOTIDE SEQUENCE</scope>
    <source>
        <strain evidence="2">WA0000067209</strain>
    </source>
</reference>
<protein>
    <submittedName>
        <fullName evidence="2">Uncharacterized protein</fullName>
    </submittedName>
</protein>
<evidence type="ECO:0000256" key="1">
    <source>
        <dbReference type="SAM" id="MobiDB-lite"/>
    </source>
</evidence>
<dbReference type="Proteomes" id="UP000654370">
    <property type="component" value="Unassembled WGS sequence"/>
</dbReference>
<evidence type="ECO:0000313" key="2">
    <source>
        <dbReference type="EMBL" id="KAG2180284.1"/>
    </source>
</evidence>